<keyword evidence="4 5" id="KW-0238">DNA-binding</keyword>
<keyword evidence="2 5" id="KW-0863">Zinc-finger</keyword>
<feature type="domain" description="THAP-type" evidence="8">
    <location>
        <begin position="1"/>
        <end position="89"/>
    </location>
</feature>
<gene>
    <name evidence="10" type="primary">LOC115623029</name>
</gene>
<keyword evidence="6" id="KW-0175">Coiled coil</keyword>
<dbReference type="SMART" id="SM00980">
    <property type="entry name" value="THAP"/>
    <property type="match status" value="1"/>
</dbReference>
<evidence type="ECO:0000259" key="8">
    <source>
        <dbReference type="PROSITE" id="PS50950"/>
    </source>
</evidence>
<keyword evidence="3" id="KW-0862">Zinc</keyword>
<organism evidence="9 10">
    <name type="scientific">Drosophila lebanonensis</name>
    <name type="common">Fruit fly</name>
    <name type="synonym">Scaptodrosophila lebanonensis</name>
    <dbReference type="NCBI Taxonomy" id="7225"/>
    <lineage>
        <taxon>Eukaryota</taxon>
        <taxon>Metazoa</taxon>
        <taxon>Ecdysozoa</taxon>
        <taxon>Arthropoda</taxon>
        <taxon>Hexapoda</taxon>
        <taxon>Insecta</taxon>
        <taxon>Pterygota</taxon>
        <taxon>Neoptera</taxon>
        <taxon>Endopterygota</taxon>
        <taxon>Diptera</taxon>
        <taxon>Brachycera</taxon>
        <taxon>Muscomorpha</taxon>
        <taxon>Ephydroidea</taxon>
        <taxon>Drosophilidae</taxon>
        <taxon>Scaptodrosophila</taxon>
    </lineage>
</organism>
<dbReference type="Pfam" id="PF05485">
    <property type="entry name" value="THAP"/>
    <property type="match status" value="1"/>
</dbReference>
<protein>
    <submittedName>
        <fullName evidence="10">Uncharacterized protein LOC115623029</fullName>
    </submittedName>
</protein>
<evidence type="ECO:0000256" key="6">
    <source>
        <dbReference type="SAM" id="Coils"/>
    </source>
</evidence>
<evidence type="ECO:0000256" key="4">
    <source>
        <dbReference type="ARBA" id="ARBA00023125"/>
    </source>
</evidence>
<evidence type="ECO:0000256" key="3">
    <source>
        <dbReference type="ARBA" id="ARBA00022833"/>
    </source>
</evidence>
<sequence>MRCAVSNCGNSNRCSNKKNWRFFHFPKNGPHLQKWIDFCMREDVINTSTACICQEHFRAEDFERNLKYELGFTRINPTKLKPGSYPTIRRTGKQSQRHKNQTNRTPASRIGNSDNSTELSENIYCDPASMISKHANVQEDMFKPTDDDDYLEADNKQSDRISSEYDLINNDHTYENLNIEILDPSDPCLNINYNAKADDNIGDTYVRHLENEVSALRREVFFLKDERENLLREVKSLRQILEQTGKVPKIVKVIKPALKNPVVLYRANLQTIKKLRQINKSSN</sequence>
<dbReference type="RefSeq" id="XP_030373068.1">
    <property type="nucleotide sequence ID" value="XM_030517208.1"/>
</dbReference>
<name>A0A6J2TD65_DROLE</name>
<dbReference type="OrthoDB" id="7331812at2759"/>
<dbReference type="GO" id="GO:0043565">
    <property type="term" value="F:sequence-specific DNA binding"/>
    <property type="evidence" value="ECO:0007669"/>
    <property type="project" value="InterPro"/>
</dbReference>
<feature type="compositionally biased region" description="Basic residues" evidence="7">
    <location>
        <begin position="90"/>
        <end position="101"/>
    </location>
</feature>
<keyword evidence="9" id="KW-1185">Reference proteome</keyword>
<dbReference type="InterPro" id="IPR026516">
    <property type="entry name" value="THAP1/10"/>
</dbReference>
<proteinExistence type="predicted"/>
<feature type="coiled-coil region" evidence="6">
    <location>
        <begin position="206"/>
        <end position="240"/>
    </location>
</feature>
<dbReference type="InterPro" id="IPR038441">
    <property type="entry name" value="THAP_Znf_sf"/>
</dbReference>
<dbReference type="PANTHER" id="PTHR46600">
    <property type="entry name" value="THAP DOMAIN-CONTAINING"/>
    <property type="match status" value="1"/>
</dbReference>
<dbReference type="SMART" id="SM00692">
    <property type="entry name" value="DM3"/>
    <property type="match status" value="1"/>
</dbReference>
<feature type="compositionally biased region" description="Polar residues" evidence="7">
    <location>
        <begin position="102"/>
        <end position="118"/>
    </location>
</feature>
<dbReference type="PROSITE" id="PS50950">
    <property type="entry name" value="ZF_THAP"/>
    <property type="match status" value="1"/>
</dbReference>
<accession>A0A6J2TD65</accession>
<evidence type="ECO:0000313" key="10">
    <source>
        <dbReference type="RefSeq" id="XP_030373068.1"/>
    </source>
</evidence>
<dbReference type="Proteomes" id="UP000504634">
    <property type="component" value="Unplaced"/>
</dbReference>
<dbReference type="Gene3D" id="6.20.210.20">
    <property type="entry name" value="THAP domain"/>
    <property type="match status" value="1"/>
</dbReference>
<keyword evidence="1" id="KW-0479">Metal-binding</keyword>
<evidence type="ECO:0000313" key="9">
    <source>
        <dbReference type="Proteomes" id="UP000504634"/>
    </source>
</evidence>
<feature type="region of interest" description="Disordered" evidence="7">
    <location>
        <begin position="81"/>
        <end position="118"/>
    </location>
</feature>
<dbReference type="GO" id="GO:0008270">
    <property type="term" value="F:zinc ion binding"/>
    <property type="evidence" value="ECO:0007669"/>
    <property type="project" value="UniProtKB-KW"/>
</dbReference>
<dbReference type="AlphaFoldDB" id="A0A6J2TD65"/>
<dbReference type="SUPFAM" id="SSF57716">
    <property type="entry name" value="Glucocorticoid receptor-like (DNA-binding domain)"/>
    <property type="match status" value="1"/>
</dbReference>
<dbReference type="GeneID" id="115623029"/>
<evidence type="ECO:0000256" key="1">
    <source>
        <dbReference type="ARBA" id="ARBA00022723"/>
    </source>
</evidence>
<evidence type="ECO:0000256" key="5">
    <source>
        <dbReference type="PROSITE-ProRule" id="PRU00309"/>
    </source>
</evidence>
<evidence type="ECO:0000256" key="2">
    <source>
        <dbReference type="ARBA" id="ARBA00022771"/>
    </source>
</evidence>
<reference evidence="10" key="1">
    <citation type="submission" date="2025-08" db="UniProtKB">
        <authorList>
            <consortium name="RefSeq"/>
        </authorList>
    </citation>
    <scope>IDENTIFICATION</scope>
    <source>
        <strain evidence="10">11010-0011.00</strain>
        <tissue evidence="10">Whole body</tissue>
    </source>
</reference>
<dbReference type="PANTHER" id="PTHR46600:SF11">
    <property type="entry name" value="THAP DOMAIN-CONTAINING PROTEIN 10"/>
    <property type="match status" value="1"/>
</dbReference>
<dbReference type="InterPro" id="IPR006612">
    <property type="entry name" value="THAP_Znf"/>
</dbReference>
<evidence type="ECO:0000256" key="7">
    <source>
        <dbReference type="SAM" id="MobiDB-lite"/>
    </source>
</evidence>